<protein>
    <submittedName>
        <fullName evidence="1">Uncharacterized protein</fullName>
    </submittedName>
</protein>
<dbReference type="Proteomes" id="UP001239111">
    <property type="component" value="Chromosome 2"/>
</dbReference>
<name>A0ACC2PBY1_9HYME</name>
<proteinExistence type="predicted"/>
<comment type="caution">
    <text evidence="1">The sequence shown here is derived from an EMBL/GenBank/DDBJ whole genome shotgun (WGS) entry which is preliminary data.</text>
</comment>
<dbReference type="EMBL" id="CM056742">
    <property type="protein sequence ID" value="KAJ8680506.1"/>
    <property type="molecule type" value="Genomic_DNA"/>
</dbReference>
<organism evidence="1 2">
    <name type="scientific">Eretmocerus hayati</name>
    <dbReference type="NCBI Taxonomy" id="131215"/>
    <lineage>
        <taxon>Eukaryota</taxon>
        <taxon>Metazoa</taxon>
        <taxon>Ecdysozoa</taxon>
        <taxon>Arthropoda</taxon>
        <taxon>Hexapoda</taxon>
        <taxon>Insecta</taxon>
        <taxon>Pterygota</taxon>
        <taxon>Neoptera</taxon>
        <taxon>Endopterygota</taxon>
        <taxon>Hymenoptera</taxon>
        <taxon>Apocrita</taxon>
        <taxon>Proctotrupomorpha</taxon>
        <taxon>Chalcidoidea</taxon>
        <taxon>Aphelinidae</taxon>
        <taxon>Aphelininae</taxon>
        <taxon>Eretmocerus</taxon>
    </lineage>
</organism>
<evidence type="ECO:0000313" key="1">
    <source>
        <dbReference type="EMBL" id="KAJ8680506.1"/>
    </source>
</evidence>
<evidence type="ECO:0000313" key="2">
    <source>
        <dbReference type="Proteomes" id="UP001239111"/>
    </source>
</evidence>
<keyword evidence="2" id="KW-1185">Reference proteome</keyword>
<reference evidence="1" key="1">
    <citation type="submission" date="2023-04" db="EMBL/GenBank/DDBJ databases">
        <title>A chromosome-level genome assembly of the parasitoid wasp Eretmocerus hayati.</title>
        <authorList>
            <person name="Zhong Y."/>
            <person name="Liu S."/>
            <person name="Liu Y."/>
        </authorList>
    </citation>
    <scope>NUCLEOTIDE SEQUENCE</scope>
    <source>
        <strain evidence="1">ZJU_SS_LIU_2023</strain>
    </source>
</reference>
<accession>A0ACC2PBY1</accession>
<gene>
    <name evidence="1" type="ORF">QAD02_016293</name>
</gene>
<sequence>MERLRAIFTRLNNADIREDVYGKRNEIFLSFSGLWPYQSQLRRRLIVIVQQTLLLSMIIPTGISLIRAWGHDYEVIYTNLAMLSFMLPYAIAQLLALANVPMFEILRLETANAYHSLGNEFEKSQLLGYFRLGHLVSLAFTGKIDETVSLSREAQRAQLMRW</sequence>